<dbReference type="Proteomes" id="UP000435304">
    <property type="component" value="Unassembled WGS sequence"/>
</dbReference>
<gene>
    <name evidence="1" type="ORF">GC722_08020</name>
</gene>
<evidence type="ECO:0000313" key="1">
    <source>
        <dbReference type="EMBL" id="MVA75968.1"/>
    </source>
</evidence>
<keyword evidence="2" id="KW-1185">Reference proteome</keyword>
<name>A0A6A9UTJ3_9ACTN</name>
<organism evidence="1 2">
    <name type="scientific">Auraticoccus cholistanensis</name>
    <dbReference type="NCBI Taxonomy" id="2656650"/>
    <lineage>
        <taxon>Bacteria</taxon>
        <taxon>Bacillati</taxon>
        <taxon>Actinomycetota</taxon>
        <taxon>Actinomycetes</taxon>
        <taxon>Propionibacteriales</taxon>
        <taxon>Propionibacteriaceae</taxon>
        <taxon>Auraticoccus</taxon>
    </lineage>
</organism>
<sequence length="397" mass="41215">MVTTPTPGTLLVLVPHSTAWLFVTAALRAGLLGHPERLVLVTTSQSGVPEAGDELRRTLGWDRLNTDVDVVLDHDELVAPHHPLGWTPTTPAELARWRELLLQRAGLGGGPVRLLLRDLHLAPARTLAAALPEAAVDVYAEDLSAWAATPTVLEPSVAGRVGRLLHVDLWPGLIPRLLAETGCRPVALDPAQLRALAGEVAPPSEPGRGRVAVLVEEDLAGLGLDEEEVAALVARQLAAAHAAGADRVRAVRDPLPALGSDSEALAEAGLVELDEDAVPLAAVLAADPVVVVGCRSTLLLTAGVPAVAVQPEGVLERLRPWAHPSRLPLVLTALRCGPDAPAAGLAEVQQLVDALAHTTQPALHPAGATPARALAAERPGLAERFLLPGNPLVGSAG</sequence>
<proteinExistence type="predicted"/>
<evidence type="ECO:0000313" key="2">
    <source>
        <dbReference type="Proteomes" id="UP000435304"/>
    </source>
</evidence>
<dbReference type="AlphaFoldDB" id="A0A6A9UTJ3"/>
<comment type="caution">
    <text evidence="1">The sequence shown here is derived from an EMBL/GenBank/DDBJ whole genome shotgun (WGS) entry which is preliminary data.</text>
</comment>
<dbReference type="RefSeq" id="WP_156609451.1">
    <property type="nucleotide sequence ID" value="NZ_WPCU01000005.1"/>
</dbReference>
<protein>
    <submittedName>
        <fullName evidence="1">Uncharacterized protein</fullName>
    </submittedName>
</protein>
<accession>A0A6A9UTJ3</accession>
<reference evidence="1 2" key="1">
    <citation type="submission" date="2019-12" db="EMBL/GenBank/DDBJ databases">
        <title>Auraticoccus cholistani sp. nov., an actinomycete isolated from soil of Cholistan desert.</title>
        <authorList>
            <person name="Cheema M.T."/>
        </authorList>
    </citation>
    <scope>NUCLEOTIDE SEQUENCE [LARGE SCALE GENOMIC DNA]</scope>
    <source>
        <strain evidence="1 2">F435</strain>
    </source>
</reference>
<dbReference type="EMBL" id="WPCU01000005">
    <property type="protein sequence ID" value="MVA75968.1"/>
    <property type="molecule type" value="Genomic_DNA"/>
</dbReference>